<name>A0A367ZID9_9BACT</name>
<dbReference type="Proteomes" id="UP000252355">
    <property type="component" value="Unassembled WGS sequence"/>
</dbReference>
<feature type="transmembrane region" description="Helical" evidence="1">
    <location>
        <begin position="12"/>
        <end position="32"/>
    </location>
</feature>
<dbReference type="EMBL" id="QOQW01000031">
    <property type="protein sequence ID" value="RCK77878.1"/>
    <property type="molecule type" value="Genomic_DNA"/>
</dbReference>
<sequence>MDVPAPRQRRGMAVVVVLAFAVIVGVLLFALVSSSTTIGSQNKLTLHQLQAYYLAHSGMQHVQLKLRLLPRETYEAFAGGSDPNPYADISSDDQASLLVCPNGPFDLFTDQVPKDAEPFRGSYRCESFRLSGTHRRMKLVQDAYRIKIVAEVYPKFPASLKNHVADVIDEEIIVSRFTGGIGGP</sequence>
<evidence type="ECO:0000313" key="2">
    <source>
        <dbReference type="EMBL" id="RCK77878.1"/>
    </source>
</evidence>
<organism evidence="2 3">
    <name type="scientific">Candidatus Ozemobacter sibiricus</name>
    <dbReference type="NCBI Taxonomy" id="2268124"/>
    <lineage>
        <taxon>Bacteria</taxon>
        <taxon>Candidatus Ozemobacteria</taxon>
        <taxon>Candidatus Ozemobacterales</taxon>
        <taxon>Candidatus Ozemobacteraceae</taxon>
        <taxon>Candidatus Ozemobacter</taxon>
    </lineage>
</organism>
<reference evidence="2 3" key="1">
    <citation type="submission" date="2018-05" db="EMBL/GenBank/DDBJ databases">
        <title>A metagenomic window into the 2 km-deep terrestrial subsurface aquifer revealed taxonomically and functionally diverse microbial community comprising novel uncultured bacterial lineages.</title>
        <authorList>
            <person name="Kadnikov V.V."/>
            <person name="Mardanov A.V."/>
            <person name="Beletsky A.V."/>
            <person name="Banks D."/>
            <person name="Pimenov N.V."/>
            <person name="Frank Y.A."/>
            <person name="Karnachuk O.V."/>
            <person name="Ravin N.V."/>
        </authorList>
    </citation>
    <scope>NUCLEOTIDE SEQUENCE [LARGE SCALE GENOMIC DNA]</scope>
    <source>
        <strain evidence="2">BY5</strain>
    </source>
</reference>
<keyword evidence="1" id="KW-1133">Transmembrane helix</keyword>
<proteinExistence type="predicted"/>
<dbReference type="AlphaFoldDB" id="A0A367ZID9"/>
<protein>
    <submittedName>
        <fullName evidence="2">Uncharacterized protein</fullName>
    </submittedName>
</protein>
<comment type="caution">
    <text evidence="2">The sequence shown here is derived from an EMBL/GenBank/DDBJ whole genome shotgun (WGS) entry which is preliminary data.</text>
</comment>
<accession>A0A367ZID9</accession>
<keyword evidence="1" id="KW-0472">Membrane</keyword>
<evidence type="ECO:0000256" key="1">
    <source>
        <dbReference type="SAM" id="Phobius"/>
    </source>
</evidence>
<keyword evidence="1" id="KW-0812">Transmembrane</keyword>
<gene>
    <name evidence="2" type="ORF">OZSIB_2037</name>
</gene>
<evidence type="ECO:0000313" key="3">
    <source>
        <dbReference type="Proteomes" id="UP000252355"/>
    </source>
</evidence>